<dbReference type="Proteomes" id="UP000269396">
    <property type="component" value="Unassembled WGS sequence"/>
</dbReference>
<proteinExistence type="predicted"/>
<organism evidence="1 2">
    <name type="scientific">Schistosoma mattheei</name>
    <dbReference type="NCBI Taxonomy" id="31246"/>
    <lineage>
        <taxon>Eukaryota</taxon>
        <taxon>Metazoa</taxon>
        <taxon>Spiralia</taxon>
        <taxon>Lophotrochozoa</taxon>
        <taxon>Platyhelminthes</taxon>
        <taxon>Trematoda</taxon>
        <taxon>Digenea</taxon>
        <taxon>Strigeidida</taxon>
        <taxon>Schistosomatoidea</taxon>
        <taxon>Schistosomatidae</taxon>
        <taxon>Schistosoma</taxon>
    </lineage>
</organism>
<evidence type="ECO:0000313" key="1">
    <source>
        <dbReference type="EMBL" id="VDP85935.1"/>
    </source>
</evidence>
<gene>
    <name evidence="1" type="ORF">SMTD_LOCUS21893</name>
</gene>
<sequence length="169" mass="18678">MDEMTSIDVILEDCRIVTPIAPSHGNISVSKHSNSTSNDKTKSSLRDNLPNEIIFDSSACPIIIDGSVEALPSSLSYLHQSQGFRVSTTDKPERGIGFSSNVGSPSSNTFNYTQDSSIQRIFRLIGLRGSQINHYLYILNQASHVAVYSRLVIIPKFGEFFICTPDNYD</sequence>
<keyword evidence="2" id="KW-1185">Reference proteome</keyword>
<evidence type="ECO:0000313" key="2">
    <source>
        <dbReference type="Proteomes" id="UP000269396"/>
    </source>
</evidence>
<dbReference type="EMBL" id="UZAL01048964">
    <property type="protein sequence ID" value="VDP85935.1"/>
    <property type="molecule type" value="Genomic_DNA"/>
</dbReference>
<accession>A0A183Q5K7</accession>
<name>A0A183Q5K7_9TREM</name>
<reference evidence="1 2" key="1">
    <citation type="submission" date="2018-11" db="EMBL/GenBank/DDBJ databases">
        <authorList>
            <consortium name="Pathogen Informatics"/>
        </authorList>
    </citation>
    <scope>NUCLEOTIDE SEQUENCE [LARGE SCALE GENOMIC DNA]</scope>
    <source>
        <strain>Denwood</strain>
        <strain evidence="2">Zambia</strain>
    </source>
</reference>
<protein>
    <submittedName>
        <fullName evidence="1">Uncharacterized protein</fullName>
    </submittedName>
</protein>
<dbReference type="AlphaFoldDB" id="A0A183Q5K7"/>